<feature type="region of interest" description="Disordered" evidence="8">
    <location>
        <begin position="182"/>
        <end position="235"/>
    </location>
</feature>
<dbReference type="InterPro" id="IPR039722">
    <property type="entry name" value="Upf3"/>
</dbReference>
<sequence>MMEERKMKVRSEREKTKVVIRHLPPSLTQSDLFQHIDSHFASRYNWFSFRPGNTSHKRLRHSRAYIDFNSPHDVFEFAEFFDGHVFVNERGAQHKAIVEYAPSQRVPKPTTKKDGREGTIYKDPDYLEFLKLIAKPHEHLPSAEIQLERKEAEQAGANKETPIVTPLMEYVRQKRAVDTGMQASSAVAKVSRRSRAALPGKPGSGNTKRGSEKKKYVQKDNAKSAARKESKDKSSFIVVPRREDLSAESSMKGISEIEALHGIEGSISGIPLSSDSGKKKILLLKGKQREIPSATEGTVKQQNVQSGNSPISTPAKQNQRRENSGRLIRSILLNNDARQSQSITGTQHKIQILSSENGKRPPRPFGSRSGLNDQHSNHDTAQVNSEGDSKRALDEKFVKRDPHGLGSGEKAEKRTRNKDRPDRGVWTPLRRSDVPHAGGDYSSSSMAQPTLSNPESTEGEVKENVTSGNRGNEFSASAGGRGNPSIENGSQRNFARRGASYVVKDDGAVSISEGKPSKKSVGHSAHEKWWMWVESSILMEDRRRKHGGRSAKRESNHFLKVILPSAIHANQTRIPEEFIKRFGNELSTVATITVPDGCVWKMRLEKCGKDVFFGSEWREFVNYYSLGYGSHLIFRYVGNSKFRVLIFDITAAEICYPRQTRGTNEPNSANWKRSKFENEQHDGHETKKKELMVGNGVATGDEDDVNLIRPSGAKVRKRKGDFSHGKQVKSGCRGNHSSWEIGKHVATPSDRLMPRNPFVTCTIKSSRLYVSTEFACKYLKPGVGMMLQNSNGEQWNVSCSCHSRSRALIISRGWAKFMRDNDLSEGDLCMLELMKRDPIVLRLTLHGKAQLIL</sequence>
<keyword evidence="3" id="KW-0805">Transcription regulation</keyword>
<dbReference type="GO" id="GO:0005737">
    <property type="term" value="C:cytoplasm"/>
    <property type="evidence" value="ECO:0007669"/>
    <property type="project" value="TreeGrafter"/>
</dbReference>
<gene>
    <name evidence="10" type="ORF">DEO72_LG6g62</name>
</gene>
<feature type="domain" description="TF-B3" evidence="9">
    <location>
        <begin position="557"/>
        <end position="650"/>
    </location>
</feature>
<keyword evidence="4" id="KW-0238">DNA-binding</keyword>
<dbReference type="Pfam" id="PF03467">
    <property type="entry name" value="Smg4_UPF3"/>
    <property type="match status" value="1"/>
</dbReference>
<dbReference type="GO" id="GO:0003729">
    <property type="term" value="F:mRNA binding"/>
    <property type="evidence" value="ECO:0007669"/>
    <property type="project" value="TreeGrafter"/>
</dbReference>
<comment type="subcellular location">
    <subcellularLocation>
        <location evidence="1">Nucleus</location>
    </subcellularLocation>
</comment>
<evidence type="ECO:0000256" key="6">
    <source>
        <dbReference type="ARBA" id="ARBA00023163"/>
    </source>
</evidence>
<evidence type="ECO:0000256" key="8">
    <source>
        <dbReference type="SAM" id="MobiDB-lite"/>
    </source>
</evidence>
<dbReference type="GO" id="GO:0003677">
    <property type="term" value="F:DNA binding"/>
    <property type="evidence" value="ECO:0007669"/>
    <property type="project" value="UniProtKB-KW"/>
</dbReference>
<dbReference type="InterPro" id="IPR012677">
    <property type="entry name" value="Nucleotide-bd_a/b_plait_sf"/>
</dbReference>
<evidence type="ECO:0000313" key="11">
    <source>
        <dbReference type="Proteomes" id="UP000501690"/>
    </source>
</evidence>
<dbReference type="InterPro" id="IPR005120">
    <property type="entry name" value="UPF3_dom"/>
</dbReference>
<reference evidence="10 11" key="1">
    <citation type="submission" date="2019-04" db="EMBL/GenBank/DDBJ databases">
        <title>An improved genome assembly and genetic linkage map for asparagus bean, Vigna unguiculata ssp. sesquipedialis.</title>
        <authorList>
            <person name="Xia Q."/>
            <person name="Zhang R."/>
            <person name="Dong Y."/>
        </authorList>
    </citation>
    <scope>NUCLEOTIDE SEQUENCE [LARGE SCALE GENOMIC DNA]</scope>
    <source>
        <tissue evidence="10">Leaf</tissue>
    </source>
</reference>
<protein>
    <submittedName>
        <fullName evidence="10">Regulator of nonsense transcripts 3</fullName>
    </submittedName>
</protein>
<dbReference type="Proteomes" id="UP000501690">
    <property type="component" value="Linkage Group LG6"/>
</dbReference>
<dbReference type="PANTHER" id="PTHR13112">
    <property type="entry name" value="UPF3 REGULATOR OF NONSENSE TRANSCRIPTS-LIKE PROTEIN"/>
    <property type="match status" value="1"/>
</dbReference>
<evidence type="ECO:0000259" key="9">
    <source>
        <dbReference type="PROSITE" id="PS50863"/>
    </source>
</evidence>
<dbReference type="EMBL" id="CP039350">
    <property type="protein sequence ID" value="QCD95370.1"/>
    <property type="molecule type" value="Genomic_DNA"/>
</dbReference>
<dbReference type="CDD" id="cd12455">
    <property type="entry name" value="RRM_like_Smg4_UPF3"/>
    <property type="match status" value="1"/>
</dbReference>
<evidence type="ECO:0000256" key="5">
    <source>
        <dbReference type="ARBA" id="ARBA00023161"/>
    </source>
</evidence>
<dbReference type="FunFam" id="3.30.70.330:FF:001576">
    <property type="match status" value="1"/>
</dbReference>
<feature type="region of interest" description="Disordered" evidence="8">
    <location>
        <begin position="292"/>
        <end position="323"/>
    </location>
</feature>
<proteinExistence type="inferred from homology"/>
<organism evidence="10 11">
    <name type="scientific">Vigna unguiculata</name>
    <name type="common">Cowpea</name>
    <dbReference type="NCBI Taxonomy" id="3917"/>
    <lineage>
        <taxon>Eukaryota</taxon>
        <taxon>Viridiplantae</taxon>
        <taxon>Streptophyta</taxon>
        <taxon>Embryophyta</taxon>
        <taxon>Tracheophyta</taxon>
        <taxon>Spermatophyta</taxon>
        <taxon>Magnoliopsida</taxon>
        <taxon>eudicotyledons</taxon>
        <taxon>Gunneridae</taxon>
        <taxon>Pentapetalae</taxon>
        <taxon>rosids</taxon>
        <taxon>fabids</taxon>
        <taxon>Fabales</taxon>
        <taxon>Fabaceae</taxon>
        <taxon>Papilionoideae</taxon>
        <taxon>50 kb inversion clade</taxon>
        <taxon>NPAAA clade</taxon>
        <taxon>indigoferoid/millettioid clade</taxon>
        <taxon>Phaseoleae</taxon>
        <taxon>Vigna</taxon>
    </lineage>
</organism>
<dbReference type="PROSITE" id="PS50863">
    <property type="entry name" value="B3"/>
    <property type="match status" value="2"/>
</dbReference>
<dbReference type="GO" id="GO:0045727">
    <property type="term" value="P:positive regulation of translation"/>
    <property type="evidence" value="ECO:0007669"/>
    <property type="project" value="TreeGrafter"/>
</dbReference>
<evidence type="ECO:0000256" key="4">
    <source>
        <dbReference type="ARBA" id="ARBA00023125"/>
    </source>
</evidence>
<feature type="compositionally biased region" description="Basic and acidic residues" evidence="8">
    <location>
        <begin position="209"/>
        <end position="235"/>
    </location>
</feature>
<dbReference type="GO" id="GO:0000184">
    <property type="term" value="P:nuclear-transcribed mRNA catabolic process, nonsense-mediated decay"/>
    <property type="evidence" value="ECO:0007669"/>
    <property type="project" value="UniProtKB-KW"/>
</dbReference>
<evidence type="ECO:0000256" key="3">
    <source>
        <dbReference type="ARBA" id="ARBA00023015"/>
    </source>
</evidence>
<dbReference type="GO" id="GO:0005730">
    <property type="term" value="C:nucleolus"/>
    <property type="evidence" value="ECO:0007669"/>
    <property type="project" value="TreeGrafter"/>
</dbReference>
<feature type="region of interest" description="Disordered" evidence="8">
    <location>
        <begin position="338"/>
        <end position="494"/>
    </location>
</feature>
<dbReference type="Gene3D" id="3.30.70.330">
    <property type="match status" value="1"/>
</dbReference>
<feature type="domain" description="TF-B3" evidence="9">
    <location>
        <begin position="785"/>
        <end position="849"/>
    </location>
</feature>
<feature type="compositionally biased region" description="Polar residues" evidence="8">
    <location>
        <begin position="441"/>
        <end position="456"/>
    </location>
</feature>
<dbReference type="AlphaFoldDB" id="A0A4D6M3P2"/>
<keyword evidence="7" id="KW-0539">Nucleus</keyword>
<comment type="similarity">
    <text evidence="2">Belongs to the RENT3 family.</text>
</comment>
<dbReference type="PANTHER" id="PTHR13112:SF5">
    <property type="entry name" value="REGULATOR OF NONSENSE TRANSCRIPTS UPF3"/>
    <property type="match status" value="1"/>
</dbReference>
<dbReference type="SMART" id="SM01019">
    <property type="entry name" value="B3"/>
    <property type="match status" value="2"/>
</dbReference>
<accession>A0A4D6M3P2</accession>
<feature type="compositionally biased region" description="Polar residues" evidence="8">
    <location>
        <begin position="338"/>
        <end position="356"/>
    </location>
</feature>
<dbReference type="SUPFAM" id="SSF54928">
    <property type="entry name" value="RNA-binding domain, RBD"/>
    <property type="match status" value="1"/>
</dbReference>
<dbReference type="Pfam" id="PF02362">
    <property type="entry name" value="B3"/>
    <property type="match status" value="2"/>
</dbReference>
<keyword evidence="5" id="KW-0866">Nonsense-mediated mRNA decay</keyword>
<keyword evidence="6" id="KW-0804">Transcription</keyword>
<dbReference type="Gene3D" id="2.40.330.10">
    <property type="entry name" value="DNA-binding pseudobarrel domain"/>
    <property type="match status" value="2"/>
</dbReference>
<evidence type="ECO:0000313" key="10">
    <source>
        <dbReference type="EMBL" id="QCD95370.1"/>
    </source>
</evidence>
<evidence type="ECO:0000256" key="1">
    <source>
        <dbReference type="ARBA" id="ARBA00004123"/>
    </source>
</evidence>
<name>A0A4D6M3P2_VIGUN</name>
<dbReference type="InterPro" id="IPR003340">
    <property type="entry name" value="B3_DNA-bd"/>
</dbReference>
<feature type="compositionally biased region" description="Polar residues" evidence="8">
    <location>
        <begin position="369"/>
        <end position="386"/>
    </location>
</feature>
<evidence type="ECO:0000256" key="7">
    <source>
        <dbReference type="ARBA" id="ARBA00023242"/>
    </source>
</evidence>
<evidence type="ECO:0000256" key="2">
    <source>
        <dbReference type="ARBA" id="ARBA00005991"/>
    </source>
</evidence>
<dbReference type="InterPro" id="IPR035979">
    <property type="entry name" value="RBD_domain_sf"/>
</dbReference>
<dbReference type="CDD" id="cd10017">
    <property type="entry name" value="B3_DNA"/>
    <property type="match status" value="2"/>
</dbReference>
<feature type="compositionally biased region" description="Polar residues" evidence="8">
    <location>
        <begin position="464"/>
        <end position="475"/>
    </location>
</feature>
<dbReference type="SUPFAM" id="SSF101936">
    <property type="entry name" value="DNA-binding pseudobarrel domain"/>
    <property type="match status" value="2"/>
</dbReference>
<feature type="compositionally biased region" description="Polar residues" evidence="8">
    <location>
        <begin position="295"/>
        <end position="317"/>
    </location>
</feature>
<dbReference type="InterPro" id="IPR015300">
    <property type="entry name" value="DNA-bd_pseudobarrel_sf"/>
</dbReference>
<keyword evidence="11" id="KW-1185">Reference proteome</keyword>
<feature type="compositionally biased region" description="Basic and acidic residues" evidence="8">
    <location>
        <begin position="387"/>
        <end position="423"/>
    </location>
</feature>